<keyword evidence="1 2" id="KW-0344">Guanine-nucleotide releasing factor</keyword>
<dbReference type="InterPro" id="IPR000651">
    <property type="entry name" value="Ras-like_Gua-exchang_fac_N"/>
</dbReference>
<dbReference type="SMART" id="SM00229">
    <property type="entry name" value="RasGEFN"/>
    <property type="match status" value="1"/>
</dbReference>
<sequence>MQVVRDDDGISTRDATLTDGIVETTSEVAVRNFVERVVQSTAALNPVDLVQTRVDDKGRTIYRLRYAHVHLDMLHRKLTKCADSTAALSHIGSKLEGRPPAASTHLLAPRTSPLPRTPLGDVSNLPSDKSLRASRSIPLLRSGPPAATLISAPLAPNAEPQRKQRQLRRADSSTMLRNQTDPAKPGAEAVAAPSRSGSAKKASGNGQGDVFGRILGWREGVADRSSELSSAGAEGRKLAKRVSGSGVASHPGASLADLAKGELPPDLVACLDAIEQAENGRERPLAAPQDRPSYAREPFGSGVRVHQRLQPHDTVGSWTSPPGTAEVVEQSTRRLMREVSSNDSVRTARLEDLFPEPLLSASAPSTGRPRFCDPSVFDAFHRHNTRASAPSHVEETAPPDAASPHGIPFGHHGRLDSSTSIASNRSGASSHVSAHEITVVPAVDDDPRFVIWGMKGAKASSEVPLRSTDAPPRRASPASSATDSPKRSHDRRRSSVRSDERSWPASSLRNSTNSTTARNTRERVLMAATAERLVAELTSNISPDLLAAFFITYRNFMEPIDLLHLLLARFEWAMPPPEHWPTTATGLTASTSSLSSLSAAAAEDEALRRIVRVRTFVVLRYWLLNHFMRDYYPSHELRTTLTTWLNSSARDSRFRASPKDVRLIKALKKTVRKCKDAFILGKSRESMLPPQRSPVLVAGEEEGEDEVDLDDAVRADRDAVIAAGKTAADSHSRGLSTPLAPSIYSRDEESYPLPDDDESRPRGPVARRLSSAVGTFGRIKRKLRDGARKYAAPATSDTLPFGATSAELSRDLLRDESRLSRYLQQLGIELLPSETSAVSTPAISTTCSGVKLLAPEMDVPVSRLDDPPLAGSGRTEQELDTPVPDLTASIGRGINTPPLPVTSGTPDADGPFRGLFANDAVIPLAPIFTLAPGAFGPLTTFGRPESVRIELDDLEDSSDDDEDVIEAKRALKRQPPAPMFAHTRPWHSSDESSQDHGLLGSQTRKTHGLSELFVDDEAGFEKSELVTVIPNFVLDGLVDSDDEDEPGDVEAALRRLEGLVDESKERKHALRVQQQMEKSRKLEEDARARQQALEQAAGLSAQASRGPSDTPSALVDSPMEAINVGLLPSLQGLQSAAGSTQSVATSPAWMGSVANIRASPEGTVRRATPPTVTPAPPTHKPNLTARLFGAPSVEKKAPTTASVSAVSPPGHRAFVLYFRTDVLARQFALIERDLLRLVRYQELADGSWRHYIGETDVLDWDGHVKDRRRADVAALESGQRASSAVQDVIARFNLTANWVTSEVLLTASSDERVVVVAKFIRLAFKCYCQHNLQTMMQVVHGLAHPDVERLGKTWARVPSWEMRKLNGMKKFCSHLRNFKHVRSLMSTLVADHDLGSRAQPLTGPGNAVQGCVPFLGKSCLSGAGFHLAVKMAHFPPTATLYPGIFLHDLAQNADLPTFLDPSNPASPADITSNGTLVSLQNPSAFLDLPPLPPSVPLAPLVNVHKFRQLAEIVQRVATFQELASQYRHEPGSTLETTPWWSSDLRTYSVARPTARQTDRTHPHAHLLFCTALPTVPASPYRPKPIVRARTAIRDLRKPVPCSSDQRSRLFAPYHPHFALRKPLLPLRHATASIPTLSPLETPYSKLTRLVRVHEASAATKHVGRPRIGRVALAWGRDKSTVGLGGISHGSEGARDSTGRFSSRMNASRLAPRVPPRARLNDLHGL</sequence>
<feature type="region of interest" description="Disordered" evidence="3">
    <location>
        <begin position="386"/>
        <end position="432"/>
    </location>
</feature>
<evidence type="ECO:0000313" key="6">
    <source>
        <dbReference type="EMBL" id="KAG0654790.1"/>
    </source>
</evidence>
<dbReference type="GO" id="GO:0005085">
    <property type="term" value="F:guanyl-nucleotide exchange factor activity"/>
    <property type="evidence" value="ECO:0007669"/>
    <property type="project" value="UniProtKB-KW"/>
</dbReference>
<evidence type="ECO:0008006" key="8">
    <source>
        <dbReference type="Google" id="ProtNLM"/>
    </source>
</evidence>
<feature type="region of interest" description="Disordered" evidence="3">
    <location>
        <begin position="1067"/>
        <end position="1089"/>
    </location>
</feature>
<feature type="region of interest" description="Disordered" evidence="3">
    <location>
        <begin position="460"/>
        <end position="521"/>
    </location>
</feature>
<feature type="region of interest" description="Disordered" evidence="3">
    <location>
        <begin position="724"/>
        <end position="767"/>
    </location>
</feature>
<organism evidence="6 7">
    <name type="scientific">Rhodotorula mucilaginosa</name>
    <name type="common">Yeast</name>
    <name type="synonym">Rhodotorula rubra</name>
    <dbReference type="NCBI Taxonomy" id="5537"/>
    <lineage>
        <taxon>Eukaryota</taxon>
        <taxon>Fungi</taxon>
        <taxon>Dikarya</taxon>
        <taxon>Basidiomycota</taxon>
        <taxon>Pucciniomycotina</taxon>
        <taxon>Microbotryomycetes</taxon>
        <taxon>Sporidiobolales</taxon>
        <taxon>Sporidiobolaceae</taxon>
        <taxon>Rhodotorula</taxon>
    </lineage>
</organism>
<dbReference type="InterPro" id="IPR001895">
    <property type="entry name" value="RASGEF_cat_dom"/>
</dbReference>
<dbReference type="OrthoDB" id="10254377at2759"/>
<dbReference type="InterPro" id="IPR008937">
    <property type="entry name" value="Ras-like_GEF"/>
</dbReference>
<protein>
    <recommendedName>
        <fullName evidence="8">Ras GEF</fullName>
    </recommendedName>
</protein>
<feature type="region of interest" description="Disordered" evidence="3">
    <location>
        <begin position="1684"/>
        <end position="1725"/>
    </location>
</feature>
<dbReference type="GO" id="GO:0005886">
    <property type="term" value="C:plasma membrane"/>
    <property type="evidence" value="ECO:0007669"/>
    <property type="project" value="TreeGrafter"/>
</dbReference>
<dbReference type="CDD" id="cd06224">
    <property type="entry name" value="REM"/>
    <property type="match status" value="1"/>
</dbReference>
<dbReference type="Gene3D" id="1.10.840.10">
    <property type="entry name" value="Ras guanine-nucleotide exchange factors catalytic domain"/>
    <property type="match status" value="1"/>
</dbReference>
<feature type="compositionally biased region" description="Polar residues" evidence="3">
    <location>
        <begin position="416"/>
        <end position="432"/>
    </location>
</feature>
<feature type="domain" description="Ras-GEF" evidence="4">
    <location>
        <begin position="1219"/>
        <end position="1553"/>
    </location>
</feature>
<feature type="compositionally biased region" description="Low complexity" evidence="3">
    <location>
        <begin position="506"/>
        <end position="518"/>
    </location>
</feature>
<dbReference type="InterPro" id="IPR023578">
    <property type="entry name" value="Ras_GEF_dom_sf"/>
</dbReference>
<feature type="domain" description="N-terminal Ras-GEF" evidence="5">
    <location>
        <begin position="521"/>
        <end position="668"/>
    </location>
</feature>
<dbReference type="Gene3D" id="1.20.870.10">
    <property type="entry name" value="Son of sevenless (SoS) protein Chain: S domain 1"/>
    <property type="match status" value="1"/>
</dbReference>
<feature type="compositionally biased region" description="Basic and acidic residues" evidence="3">
    <location>
        <begin position="1077"/>
        <end position="1088"/>
    </location>
</feature>
<evidence type="ECO:0000256" key="1">
    <source>
        <dbReference type="ARBA" id="ARBA00022658"/>
    </source>
</evidence>
<feature type="compositionally biased region" description="Polar residues" evidence="3">
    <location>
        <begin position="1101"/>
        <end position="1111"/>
    </location>
</feature>
<accession>A0A9P7B1U5</accession>
<dbReference type="PROSITE" id="PS50009">
    <property type="entry name" value="RASGEF_CAT"/>
    <property type="match status" value="1"/>
</dbReference>
<evidence type="ECO:0000256" key="3">
    <source>
        <dbReference type="SAM" id="MobiDB-lite"/>
    </source>
</evidence>
<dbReference type="Pfam" id="PF00617">
    <property type="entry name" value="RasGEF"/>
    <property type="match status" value="1"/>
</dbReference>
<dbReference type="PROSITE" id="PS50212">
    <property type="entry name" value="RASGEF_NTER"/>
    <property type="match status" value="1"/>
</dbReference>
<comment type="caution">
    <text evidence="6">The sequence shown here is derived from an EMBL/GenBank/DDBJ whole genome shotgun (WGS) entry which is preliminary data.</text>
</comment>
<feature type="region of interest" description="Disordered" evidence="3">
    <location>
        <begin position="867"/>
        <end position="901"/>
    </location>
</feature>
<name>A0A9P7B1U5_RHOMI</name>
<dbReference type="Pfam" id="PF00618">
    <property type="entry name" value="RasGEF_N"/>
    <property type="match status" value="1"/>
</dbReference>
<evidence type="ECO:0000313" key="7">
    <source>
        <dbReference type="Proteomes" id="UP000777482"/>
    </source>
</evidence>
<dbReference type="EMBL" id="PUHQ01000138">
    <property type="protein sequence ID" value="KAG0654790.1"/>
    <property type="molecule type" value="Genomic_DNA"/>
</dbReference>
<gene>
    <name evidence="6" type="ORF">C6P46_001395</name>
</gene>
<dbReference type="PANTHER" id="PTHR23113">
    <property type="entry name" value="GUANINE NUCLEOTIDE EXCHANGE FACTOR"/>
    <property type="match status" value="1"/>
</dbReference>
<feature type="region of interest" description="Disordered" evidence="3">
    <location>
        <begin position="1096"/>
        <end position="1115"/>
    </location>
</feature>
<evidence type="ECO:0000259" key="5">
    <source>
        <dbReference type="PROSITE" id="PS50212"/>
    </source>
</evidence>
<dbReference type="PANTHER" id="PTHR23113:SF363">
    <property type="entry name" value="PROTEIN SON OF SEVENLESS"/>
    <property type="match status" value="1"/>
</dbReference>
<keyword evidence="7" id="KW-1185">Reference proteome</keyword>
<dbReference type="Proteomes" id="UP000777482">
    <property type="component" value="Unassembled WGS sequence"/>
</dbReference>
<feature type="region of interest" description="Disordered" evidence="3">
    <location>
        <begin position="1163"/>
        <end position="1183"/>
    </location>
</feature>
<proteinExistence type="predicted"/>
<evidence type="ECO:0000256" key="2">
    <source>
        <dbReference type="PROSITE-ProRule" id="PRU00168"/>
    </source>
</evidence>
<feature type="compositionally biased region" description="Low complexity" evidence="3">
    <location>
        <begin position="466"/>
        <end position="483"/>
    </location>
</feature>
<feature type="compositionally biased region" description="Polar residues" evidence="3">
    <location>
        <begin position="172"/>
        <end position="181"/>
    </location>
</feature>
<dbReference type="SUPFAM" id="SSF48366">
    <property type="entry name" value="Ras GEF"/>
    <property type="match status" value="1"/>
</dbReference>
<evidence type="ECO:0000259" key="4">
    <source>
        <dbReference type="PROSITE" id="PS50009"/>
    </source>
</evidence>
<reference evidence="6 7" key="1">
    <citation type="submission" date="2020-11" db="EMBL/GenBank/DDBJ databases">
        <title>Kefir isolates.</title>
        <authorList>
            <person name="Marcisauskas S."/>
            <person name="Kim Y."/>
            <person name="Blasche S."/>
        </authorList>
    </citation>
    <scope>NUCLEOTIDE SEQUENCE [LARGE SCALE GENOMIC DNA]</scope>
    <source>
        <strain evidence="6 7">KR</strain>
    </source>
</reference>
<dbReference type="InterPro" id="IPR036964">
    <property type="entry name" value="RASGEF_cat_dom_sf"/>
</dbReference>
<dbReference type="SMART" id="SM00147">
    <property type="entry name" value="RasGEF"/>
    <property type="match status" value="1"/>
</dbReference>
<dbReference type="GO" id="GO:0007265">
    <property type="term" value="P:Ras protein signal transduction"/>
    <property type="evidence" value="ECO:0007669"/>
    <property type="project" value="TreeGrafter"/>
</dbReference>
<feature type="region of interest" description="Disordered" evidence="3">
    <location>
        <begin position="94"/>
        <end position="210"/>
    </location>
</feature>